<organism evidence="1 2">
    <name type="scientific">Kineosporia mesophila</name>
    <dbReference type="NCBI Taxonomy" id="566012"/>
    <lineage>
        <taxon>Bacteria</taxon>
        <taxon>Bacillati</taxon>
        <taxon>Actinomycetota</taxon>
        <taxon>Actinomycetes</taxon>
        <taxon>Kineosporiales</taxon>
        <taxon>Kineosporiaceae</taxon>
        <taxon>Kineosporia</taxon>
    </lineage>
</organism>
<dbReference type="Pfam" id="PF06224">
    <property type="entry name" value="AlkZ-like"/>
    <property type="match status" value="1"/>
</dbReference>
<sequence length="356" mass="39658">MTSPITARQLNRATLARQHLLARAPLTALQMIEHLVGMQSQDPQAAYGGLWARIENFDPHELSALIETRQAVRIMAMRSTIHLFSADDCRGLRPLMQPMLDRVCLPVRVRQAVGDVDELEQRTRELLSAGPLNATVLNRAVAAHYPDATVDQIGLAVRGHVPLVQVPPRALWGRGGQTTYVTAEDWLGAPLRAHDLKDVIRRYLGAFGPASVADVQAWCKLTRLREITDAMTDLVHLQDGLLDLPDAPRPPEDAPAPVRMLSEFDNLLLSHADRTRVVSDDDRQRMATLNGIVPATVLVDGRVAASWRLDRRQKLLTVTPFRRLPKRDLSAIEDEAHRAAGFQQPGSEVRMLPFDR</sequence>
<keyword evidence="2" id="KW-1185">Reference proteome</keyword>
<proteinExistence type="predicted"/>
<dbReference type="GO" id="GO:0003677">
    <property type="term" value="F:DNA binding"/>
    <property type="evidence" value="ECO:0007669"/>
    <property type="project" value="UniProtKB-KW"/>
</dbReference>
<dbReference type="RefSeq" id="WP_231484684.1">
    <property type="nucleotide sequence ID" value="NZ_BAAAZO010000009.1"/>
</dbReference>
<name>A0ABP7A679_9ACTN</name>
<comment type="caution">
    <text evidence="1">The sequence shown here is derived from an EMBL/GenBank/DDBJ whole genome shotgun (WGS) entry which is preliminary data.</text>
</comment>
<accession>A0ABP7A679</accession>
<dbReference type="PANTHER" id="PTHR38479:SF2">
    <property type="entry name" value="WINGED HELIX DNA-BINDING DOMAIN-CONTAINING PROTEIN"/>
    <property type="match status" value="1"/>
</dbReference>
<dbReference type="InterPro" id="IPR009351">
    <property type="entry name" value="AlkZ-like"/>
</dbReference>
<gene>
    <name evidence="1" type="ORF">GCM10022223_48450</name>
</gene>
<dbReference type="PANTHER" id="PTHR38479">
    <property type="entry name" value="LMO0824 PROTEIN"/>
    <property type="match status" value="1"/>
</dbReference>
<evidence type="ECO:0000313" key="1">
    <source>
        <dbReference type="EMBL" id="GAA3625589.1"/>
    </source>
</evidence>
<reference evidence="2" key="1">
    <citation type="journal article" date="2019" name="Int. J. Syst. Evol. Microbiol.">
        <title>The Global Catalogue of Microorganisms (GCM) 10K type strain sequencing project: providing services to taxonomists for standard genome sequencing and annotation.</title>
        <authorList>
            <consortium name="The Broad Institute Genomics Platform"/>
            <consortium name="The Broad Institute Genome Sequencing Center for Infectious Disease"/>
            <person name="Wu L."/>
            <person name="Ma J."/>
        </authorList>
    </citation>
    <scope>NUCLEOTIDE SEQUENCE [LARGE SCALE GENOMIC DNA]</scope>
    <source>
        <strain evidence="2">JCM 16902</strain>
    </source>
</reference>
<keyword evidence="1" id="KW-0238">DNA-binding</keyword>
<protein>
    <submittedName>
        <fullName evidence="1">Winged helix DNA-binding domain-containing protein</fullName>
    </submittedName>
</protein>
<dbReference type="Proteomes" id="UP001501074">
    <property type="component" value="Unassembled WGS sequence"/>
</dbReference>
<dbReference type="EMBL" id="BAAAZO010000009">
    <property type="protein sequence ID" value="GAA3625589.1"/>
    <property type="molecule type" value="Genomic_DNA"/>
</dbReference>
<evidence type="ECO:0000313" key="2">
    <source>
        <dbReference type="Proteomes" id="UP001501074"/>
    </source>
</evidence>